<keyword evidence="4" id="KW-1003">Cell membrane</keyword>
<accession>A0A255GJA9</accession>
<feature type="transmembrane region" description="Helical" evidence="8">
    <location>
        <begin position="142"/>
        <end position="165"/>
    </location>
</feature>
<dbReference type="Proteomes" id="UP000215896">
    <property type="component" value="Unassembled WGS sequence"/>
</dbReference>
<dbReference type="OrthoDB" id="4455417at2"/>
<dbReference type="GO" id="GO:0022857">
    <property type="term" value="F:transmembrane transporter activity"/>
    <property type="evidence" value="ECO:0007669"/>
    <property type="project" value="InterPro"/>
</dbReference>
<dbReference type="PANTHER" id="PTHR30472:SF24">
    <property type="entry name" value="FERRIC ENTEROBACTIN TRANSPORT SYSTEM PERMEASE PROTEIN FEPG"/>
    <property type="match status" value="1"/>
</dbReference>
<evidence type="ECO:0000256" key="3">
    <source>
        <dbReference type="ARBA" id="ARBA00022448"/>
    </source>
</evidence>
<organism evidence="9 10">
    <name type="scientific">Enemella evansiae</name>
    <dbReference type="NCBI Taxonomy" id="2016499"/>
    <lineage>
        <taxon>Bacteria</taxon>
        <taxon>Bacillati</taxon>
        <taxon>Actinomycetota</taxon>
        <taxon>Actinomycetes</taxon>
        <taxon>Propionibacteriales</taxon>
        <taxon>Propionibacteriaceae</taxon>
        <taxon>Enemella</taxon>
    </lineage>
</organism>
<feature type="transmembrane region" description="Helical" evidence="8">
    <location>
        <begin position="265"/>
        <end position="286"/>
    </location>
</feature>
<dbReference type="GO" id="GO:0005886">
    <property type="term" value="C:plasma membrane"/>
    <property type="evidence" value="ECO:0007669"/>
    <property type="project" value="UniProtKB-SubCell"/>
</dbReference>
<evidence type="ECO:0000256" key="2">
    <source>
        <dbReference type="ARBA" id="ARBA00007935"/>
    </source>
</evidence>
<protein>
    <submittedName>
        <fullName evidence="9">Ferrichrome ABC transporter permease</fullName>
    </submittedName>
</protein>
<dbReference type="CDD" id="cd06550">
    <property type="entry name" value="TM_ABC_iron-siderophores_like"/>
    <property type="match status" value="1"/>
</dbReference>
<dbReference type="InterPro" id="IPR000522">
    <property type="entry name" value="ABC_transptr_permease_BtuC"/>
</dbReference>
<feature type="transmembrane region" description="Helical" evidence="8">
    <location>
        <begin position="298"/>
        <end position="321"/>
    </location>
</feature>
<name>A0A255GJA9_9ACTN</name>
<dbReference type="AlphaFoldDB" id="A0A255GJA9"/>
<dbReference type="Gene3D" id="1.10.3470.10">
    <property type="entry name" value="ABC transporter involved in vitamin B12 uptake, BtuC"/>
    <property type="match status" value="1"/>
</dbReference>
<keyword evidence="7 8" id="KW-0472">Membrane</keyword>
<evidence type="ECO:0000256" key="8">
    <source>
        <dbReference type="SAM" id="Phobius"/>
    </source>
</evidence>
<gene>
    <name evidence="9" type="ORF">CGZ94_05935</name>
</gene>
<keyword evidence="5 8" id="KW-0812">Transmembrane</keyword>
<feature type="transmembrane region" description="Helical" evidence="8">
    <location>
        <begin position="232"/>
        <end position="258"/>
    </location>
</feature>
<dbReference type="SUPFAM" id="SSF81345">
    <property type="entry name" value="ABC transporter involved in vitamin B12 uptake, BtuC"/>
    <property type="match status" value="1"/>
</dbReference>
<accession>A0A4R6LT51</accession>
<feature type="transmembrane region" description="Helical" evidence="8">
    <location>
        <begin position="186"/>
        <end position="206"/>
    </location>
</feature>
<dbReference type="Pfam" id="PF01032">
    <property type="entry name" value="FecCD"/>
    <property type="match status" value="1"/>
</dbReference>
<keyword evidence="10" id="KW-1185">Reference proteome</keyword>
<feature type="transmembrane region" description="Helical" evidence="8">
    <location>
        <begin position="60"/>
        <end position="78"/>
    </location>
</feature>
<keyword evidence="6 8" id="KW-1133">Transmembrane helix</keyword>
<dbReference type="EMBL" id="NMVO01000007">
    <property type="protein sequence ID" value="OYO15948.1"/>
    <property type="molecule type" value="Genomic_DNA"/>
</dbReference>
<evidence type="ECO:0000256" key="1">
    <source>
        <dbReference type="ARBA" id="ARBA00004651"/>
    </source>
</evidence>
<dbReference type="GO" id="GO:0033214">
    <property type="term" value="P:siderophore-iron import into cell"/>
    <property type="evidence" value="ECO:0007669"/>
    <property type="project" value="TreeGrafter"/>
</dbReference>
<reference evidence="9 10" key="1">
    <citation type="submission" date="2017-07" db="EMBL/GenBank/DDBJ databases">
        <title>Draft whole genome sequences of clinical Proprionibacteriaceae strains.</title>
        <authorList>
            <person name="Bernier A.-M."/>
            <person name="Bernard K."/>
            <person name="Domingo M.-C."/>
        </authorList>
    </citation>
    <scope>NUCLEOTIDE SEQUENCE [LARGE SCALE GENOMIC DNA]</scope>
    <source>
        <strain evidence="9 10">NML 030167</strain>
    </source>
</reference>
<evidence type="ECO:0000313" key="10">
    <source>
        <dbReference type="Proteomes" id="UP000215896"/>
    </source>
</evidence>
<keyword evidence="3" id="KW-0813">Transport</keyword>
<dbReference type="PANTHER" id="PTHR30472">
    <property type="entry name" value="FERRIC ENTEROBACTIN TRANSPORT SYSTEM PERMEASE PROTEIN"/>
    <property type="match status" value="1"/>
</dbReference>
<proteinExistence type="inferred from homology"/>
<evidence type="ECO:0000313" key="9">
    <source>
        <dbReference type="EMBL" id="OYO15948.1"/>
    </source>
</evidence>
<dbReference type="InterPro" id="IPR037294">
    <property type="entry name" value="ABC_BtuC-like"/>
</dbReference>
<comment type="similarity">
    <text evidence="2">Belongs to the binding-protein-dependent transport system permease family. FecCD subfamily.</text>
</comment>
<evidence type="ECO:0000256" key="6">
    <source>
        <dbReference type="ARBA" id="ARBA00022989"/>
    </source>
</evidence>
<feature type="transmembrane region" description="Helical" evidence="8">
    <location>
        <begin position="115"/>
        <end position="136"/>
    </location>
</feature>
<evidence type="ECO:0000256" key="4">
    <source>
        <dbReference type="ARBA" id="ARBA00022475"/>
    </source>
</evidence>
<evidence type="ECO:0000256" key="7">
    <source>
        <dbReference type="ARBA" id="ARBA00023136"/>
    </source>
</evidence>
<sequence length="326" mass="32631">MAMRRTVTWIVLVALLVLVAGATLALGRLGIGPAEVFAWLGGDAPTRVAFVLERLRGPRLVVALCAGAALGMAGWLFQGPLRNPLASPDIIGVTAGAGAGAVLCQLLTPTVPVQVGAVVGALAAVTLTYLATGTGFRSPARMVLAGIGVAGLSLAVVQLVVAIVLRDRAMALVGYLTGSLNARDPGHALLAVIALVVGFPITWLVAERVRVLELGDDLASGLGAPPGASRTALIGLGVFWCAVAVSVAGPVAFVALAAPQIARRLVGIPGELVATALVGALLLSAADLAVQQAPLVSGLPVGVLTAGLGGIYLGGVLATSFRRANR</sequence>
<comment type="subcellular location">
    <subcellularLocation>
        <location evidence="1">Cell membrane</location>
        <topology evidence="1">Multi-pass membrane protein</topology>
    </subcellularLocation>
</comment>
<comment type="caution">
    <text evidence="9">The sequence shown here is derived from an EMBL/GenBank/DDBJ whole genome shotgun (WGS) entry which is preliminary data.</text>
</comment>
<evidence type="ECO:0000256" key="5">
    <source>
        <dbReference type="ARBA" id="ARBA00022692"/>
    </source>
</evidence>